<comment type="caution">
    <text evidence="1">The sequence shown here is derived from an EMBL/GenBank/DDBJ whole genome shotgun (WGS) entry which is preliminary data.</text>
</comment>
<dbReference type="EMBL" id="BSYO01000013">
    <property type="protein sequence ID" value="GMH14205.1"/>
    <property type="molecule type" value="Genomic_DNA"/>
</dbReference>
<sequence>MSQEPAESVITPSLKASFNANIIPWRNHSPCLSCRWNPKKVLLFFKEQLEKNYNFNGDGNASKRNLSQGTAELLEVPF</sequence>
<keyword evidence="2" id="KW-1185">Reference proteome</keyword>
<evidence type="ECO:0000313" key="1">
    <source>
        <dbReference type="EMBL" id="GMH14205.1"/>
    </source>
</evidence>
<gene>
    <name evidence="1" type="ORF">Nepgr_016046</name>
</gene>
<dbReference type="AlphaFoldDB" id="A0AAD3XS61"/>
<proteinExistence type="predicted"/>
<evidence type="ECO:0000313" key="2">
    <source>
        <dbReference type="Proteomes" id="UP001279734"/>
    </source>
</evidence>
<protein>
    <submittedName>
        <fullName evidence="1">Uncharacterized protein</fullName>
    </submittedName>
</protein>
<reference evidence="1" key="1">
    <citation type="submission" date="2023-05" db="EMBL/GenBank/DDBJ databases">
        <title>Nepenthes gracilis genome sequencing.</title>
        <authorList>
            <person name="Fukushima K."/>
        </authorList>
    </citation>
    <scope>NUCLEOTIDE SEQUENCE</scope>
    <source>
        <strain evidence="1">SING2019-196</strain>
    </source>
</reference>
<name>A0AAD3XS61_NEPGR</name>
<accession>A0AAD3XS61</accession>
<organism evidence="1 2">
    <name type="scientific">Nepenthes gracilis</name>
    <name type="common">Slender pitcher plant</name>
    <dbReference type="NCBI Taxonomy" id="150966"/>
    <lineage>
        <taxon>Eukaryota</taxon>
        <taxon>Viridiplantae</taxon>
        <taxon>Streptophyta</taxon>
        <taxon>Embryophyta</taxon>
        <taxon>Tracheophyta</taxon>
        <taxon>Spermatophyta</taxon>
        <taxon>Magnoliopsida</taxon>
        <taxon>eudicotyledons</taxon>
        <taxon>Gunneridae</taxon>
        <taxon>Pentapetalae</taxon>
        <taxon>Caryophyllales</taxon>
        <taxon>Nepenthaceae</taxon>
        <taxon>Nepenthes</taxon>
    </lineage>
</organism>
<dbReference type="Proteomes" id="UP001279734">
    <property type="component" value="Unassembled WGS sequence"/>
</dbReference>